<dbReference type="InterPro" id="IPR036188">
    <property type="entry name" value="FAD/NAD-bd_sf"/>
</dbReference>
<gene>
    <name evidence="7" type="ORF">PSALAMII_LOCUS1400</name>
</gene>
<dbReference type="Pfam" id="PF01266">
    <property type="entry name" value="DAO"/>
    <property type="match status" value="1"/>
</dbReference>
<dbReference type="Gene3D" id="3.30.9.10">
    <property type="entry name" value="D-Amino Acid Oxidase, subunit A, domain 2"/>
    <property type="match status" value="1"/>
</dbReference>
<evidence type="ECO:0000259" key="6">
    <source>
        <dbReference type="Pfam" id="PF01266"/>
    </source>
</evidence>
<protein>
    <recommendedName>
        <fullName evidence="6">FAD dependent oxidoreductase domain-containing protein</fullName>
    </recommendedName>
</protein>
<keyword evidence="4" id="KW-0274">FAD</keyword>
<dbReference type="PANTHER" id="PTHR10961">
    <property type="entry name" value="PEROXISOMAL SARCOSINE OXIDASE"/>
    <property type="match status" value="1"/>
</dbReference>
<comment type="cofactor">
    <cofactor evidence="1">
        <name>FAD</name>
        <dbReference type="ChEBI" id="CHEBI:57692"/>
    </cofactor>
</comment>
<evidence type="ECO:0000256" key="2">
    <source>
        <dbReference type="ARBA" id="ARBA00010989"/>
    </source>
</evidence>
<evidence type="ECO:0000313" key="7">
    <source>
        <dbReference type="EMBL" id="CAG8281563.1"/>
    </source>
</evidence>
<dbReference type="InterPro" id="IPR006076">
    <property type="entry name" value="FAD-dep_OxRdtase"/>
</dbReference>
<reference evidence="7" key="1">
    <citation type="submission" date="2021-07" db="EMBL/GenBank/DDBJ databases">
        <authorList>
            <person name="Branca A.L. A."/>
        </authorList>
    </citation>
    <scope>NUCLEOTIDE SEQUENCE</scope>
</reference>
<dbReference type="GO" id="GO:0051698">
    <property type="term" value="F:saccharopine oxidase activity"/>
    <property type="evidence" value="ECO:0007669"/>
    <property type="project" value="TreeGrafter"/>
</dbReference>
<dbReference type="GO" id="GO:0008115">
    <property type="term" value="F:sarcosine oxidase activity"/>
    <property type="evidence" value="ECO:0007669"/>
    <property type="project" value="TreeGrafter"/>
</dbReference>
<dbReference type="Gene3D" id="3.50.50.60">
    <property type="entry name" value="FAD/NAD(P)-binding domain"/>
    <property type="match status" value="1"/>
</dbReference>
<feature type="domain" description="FAD dependent oxidoreductase" evidence="6">
    <location>
        <begin position="85"/>
        <end position="456"/>
    </location>
</feature>
<sequence>MNEQDDNSMAVFIVQKFRLRPTWKVLCRFSYTTNYRRIDLAKSGLGCGGINIPSHGGSLCLLPTPGIQNSETAMASNNLSPTSSILIIGAGTWGYSTALHLARRGYTNVKVLDPHPVPSPIAAGNDINKIMEHKELKVEYRCSKHCFCTRAALVGWTTDPVFMPYFHDTGFIIAGHTPALIQHIQEGEIDQSRGDFEFLESAGDFHRTMPPGILTSEFPGWKGWMSRTGAGWIHAIKAMVSAYKEAQRLGVSFLTGPFQGNVKSLVYEGGDVIGALTQDGTTHYAQQTILTAGAGSDQLLDFKKQLRPTAWTLSHIQMTPEEAQKYHNLPVMFNIAKGFFIEPDEDKHELKICDEHPGYCNFVMDPDHQGEMRSVPFAKTQIPLEAEGRAREFLRDTMPHLADRPFSFARICWDTDTIDRAFLINRHPDYASLVVAVGGSRNGAMQMPTIGGFIADALEGKLQKELKDVFKWRPEIAVNRDWWSTQNRFGRPDRLMDFQDLKDDDWTNIA</sequence>
<dbReference type="InterPro" id="IPR045170">
    <property type="entry name" value="MTOX"/>
</dbReference>
<dbReference type="Proteomes" id="UP001152592">
    <property type="component" value="Unassembled WGS sequence"/>
</dbReference>
<evidence type="ECO:0000313" key="8">
    <source>
        <dbReference type="Proteomes" id="UP001152592"/>
    </source>
</evidence>
<dbReference type="GO" id="GO:0050660">
    <property type="term" value="F:flavin adenine dinucleotide binding"/>
    <property type="evidence" value="ECO:0007669"/>
    <property type="project" value="InterPro"/>
</dbReference>
<name>A0A9W4IDA7_9EURO</name>
<dbReference type="OrthoDB" id="5404323at2759"/>
<comment type="caution">
    <text evidence="7">The sequence shown here is derived from an EMBL/GenBank/DDBJ whole genome shotgun (WGS) entry which is preliminary data.</text>
</comment>
<evidence type="ECO:0000256" key="3">
    <source>
        <dbReference type="ARBA" id="ARBA00022630"/>
    </source>
</evidence>
<accession>A0A9W4IDA7</accession>
<keyword evidence="3" id="KW-0285">Flavoprotein</keyword>
<organism evidence="7 8">
    <name type="scientific">Penicillium salamii</name>
    <dbReference type="NCBI Taxonomy" id="1612424"/>
    <lineage>
        <taxon>Eukaryota</taxon>
        <taxon>Fungi</taxon>
        <taxon>Dikarya</taxon>
        <taxon>Ascomycota</taxon>
        <taxon>Pezizomycotina</taxon>
        <taxon>Eurotiomycetes</taxon>
        <taxon>Eurotiomycetidae</taxon>
        <taxon>Eurotiales</taxon>
        <taxon>Aspergillaceae</taxon>
        <taxon>Penicillium</taxon>
    </lineage>
</organism>
<evidence type="ECO:0000256" key="4">
    <source>
        <dbReference type="ARBA" id="ARBA00022827"/>
    </source>
</evidence>
<keyword evidence="5" id="KW-0560">Oxidoreductase</keyword>
<dbReference type="EMBL" id="CAJVPD010000055">
    <property type="protein sequence ID" value="CAG8281563.1"/>
    <property type="molecule type" value="Genomic_DNA"/>
</dbReference>
<dbReference type="AlphaFoldDB" id="A0A9W4IDA7"/>
<evidence type="ECO:0000256" key="5">
    <source>
        <dbReference type="ARBA" id="ARBA00023002"/>
    </source>
</evidence>
<comment type="similarity">
    <text evidence="2">Belongs to the MSOX/MTOX family.</text>
</comment>
<evidence type="ECO:0000256" key="1">
    <source>
        <dbReference type="ARBA" id="ARBA00001974"/>
    </source>
</evidence>
<proteinExistence type="inferred from homology"/>
<dbReference type="PANTHER" id="PTHR10961:SF24">
    <property type="entry name" value="HYPOTHETICAL FRUCTOSYL AMINE:OXYGEN OXIDOREDUCTASE (EUROFUNG)"/>
    <property type="match status" value="1"/>
</dbReference>
<dbReference type="SUPFAM" id="SSF51905">
    <property type="entry name" value="FAD/NAD(P)-binding domain"/>
    <property type="match status" value="1"/>
</dbReference>